<dbReference type="EC" id="3.1.1.5" evidence="2"/>
<dbReference type="Gene3D" id="3.40.50.1820">
    <property type="entry name" value="alpha/beta hydrolase"/>
    <property type="match status" value="1"/>
</dbReference>
<keyword evidence="3" id="KW-1185">Reference proteome</keyword>
<proteinExistence type="predicted"/>
<protein>
    <submittedName>
        <fullName evidence="2">Lysophospholipase</fullName>
        <ecNumber evidence="2">3.1.1.5</ecNumber>
    </submittedName>
</protein>
<reference evidence="2 3" key="1">
    <citation type="submission" date="2023-03" db="EMBL/GenBank/DDBJ databases">
        <authorList>
            <person name="Pearce D."/>
        </authorList>
    </citation>
    <scope>NUCLEOTIDE SEQUENCE [LARGE SCALE GENOMIC DNA]</scope>
    <source>
        <strain evidence="2">Msz</strain>
    </source>
</reference>
<dbReference type="Pfam" id="PF12146">
    <property type="entry name" value="Hydrolase_4"/>
    <property type="match status" value="1"/>
</dbReference>
<keyword evidence="2" id="KW-0378">Hydrolase</keyword>
<dbReference type="GO" id="GO:0004622">
    <property type="term" value="F:phosphatidylcholine lysophospholipase activity"/>
    <property type="evidence" value="ECO:0007669"/>
    <property type="project" value="UniProtKB-EC"/>
</dbReference>
<dbReference type="PANTHER" id="PTHR11614">
    <property type="entry name" value="PHOSPHOLIPASE-RELATED"/>
    <property type="match status" value="1"/>
</dbReference>
<evidence type="ECO:0000313" key="2">
    <source>
        <dbReference type="EMBL" id="CAI8759019.1"/>
    </source>
</evidence>
<dbReference type="InterPro" id="IPR022742">
    <property type="entry name" value="Hydrolase_4"/>
</dbReference>
<organism evidence="2 3">
    <name type="scientific">Methylocaldum szegediense</name>
    <dbReference type="NCBI Taxonomy" id="73780"/>
    <lineage>
        <taxon>Bacteria</taxon>
        <taxon>Pseudomonadati</taxon>
        <taxon>Pseudomonadota</taxon>
        <taxon>Gammaproteobacteria</taxon>
        <taxon>Methylococcales</taxon>
        <taxon>Methylococcaceae</taxon>
        <taxon>Methylocaldum</taxon>
    </lineage>
</organism>
<evidence type="ECO:0000259" key="1">
    <source>
        <dbReference type="Pfam" id="PF12146"/>
    </source>
</evidence>
<name>A0ABM9HXW5_9GAMM</name>
<sequence>MSERIIVATTLFPFHRKRPLFVAQPTKRSSGDVPVPEPFDFVGNLRTAEGATIRYGIARPANAIRRGSVLLLQGRAECLEKYREIVEGLTARGLYVYSFDWHGQGLSERFSKRGKRVDVKSFDDYLEDIALFIREVWCRPEGRRYIIAHSTGGHVALRFMAERRLVVDGALLCAPMIDLKTRRWPRWFAPILVGAIASMGFADFQVPGERYHLPSVRQFEGNKLTSDPERFKILPELVKSNPQLERRGATYRWVRAAFASIAKLNAPGVPESIHVPVTILIGDNDQIVDAEAAQRFVQRLPNGRLQVLKGARHEIMMENDTILEQFWRAVDAMTASANREHLQAAAGL</sequence>
<accession>A0ABM9HXW5</accession>
<dbReference type="InterPro" id="IPR051044">
    <property type="entry name" value="MAG_DAG_Lipase"/>
</dbReference>
<dbReference type="SUPFAM" id="SSF53474">
    <property type="entry name" value="alpha/beta-Hydrolases"/>
    <property type="match status" value="1"/>
</dbReference>
<dbReference type="InterPro" id="IPR029058">
    <property type="entry name" value="AB_hydrolase_fold"/>
</dbReference>
<dbReference type="Proteomes" id="UP001162030">
    <property type="component" value="Chromosome"/>
</dbReference>
<dbReference type="EMBL" id="OX458333">
    <property type="protein sequence ID" value="CAI8759019.1"/>
    <property type="molecule type" value="Genomic_DNA"/>
</dbReference>
<feature type="domain" description="Serine aminopeptidase S33" evidence="1">
    <location>
        <begin position="66"/>
        <end position="320"/>
    </location>
</feature>
<gene>
    <name evidence="2" type="ORF">MSZNOR_0805</name>
</gene>
<evidence type="ECO:0000313" key="3">
    <source>
        <dbReference type="Proteomes" id="UP001162030"/>
    </source>
</evidence>